<proteinExistence type="predicted"/>
<accession>A0AAV9V2I4</accession>
<protein>
    <submittedName>
        <fullName evidence="1">Uncharacterized protein</fullName>
    </submittedName>
</protein>
<sequence>MGTSLFVVNPDEENCGTRRNGRDGSGFNYYPLYLDLPGAMDIPAIYLDGYDVGAQIRYPTTDPDLPFIMARDTRGYRPAYWIVKRGGRRIDPAVSFFLEGDSLEFVGSSMEQDHTIRLRDYGPGIGYQINRGVAALDNPRIELRYANNCFLRCCTKFIHCFWDLFGTRWRDENILWAQGRRTTIPAEGEDSNEENFGLQPAADILAFAQQLEELAAQLDAGEGEFERPVDEVTRVSVHGRNETEHDLHFWDNLLEDSPERPQERAVANQLEGLRDDHTAIELMPLPDIDESYHADPANGNRGGIELIPVQGHNLRDNDMGMEAQRGFMNDEDLDNAFRGSPHRSYDDIV</sequence>
<dbReference type="AlphaFoldDB" id="A0AAV9V2I4"/>
<dbReference type="Proteomes" id="UP001373714">
    <property type="component" value="Unassembled WGS sequence"/>
</dbReference>
<evidence type="ECO:0000313" key="2">
    <source>
        <dbReference type="Proteomes" id="UP001373714"/>
    </source>
</evidence>
<name>A0AAV9V2I4_9PEZI</name>
<dbReference type="EMBL" id="JAVHNS010000005">
    <property type="protein sequence ID" value="KAK6354036.1"/>
    <property type="molecule type" value="Genomic_DNA"/>
</dbReference>
<gene>
    <name evidence="1" type="ORF">TWF730_008456</name>
</gene>
<organism evidence="1 2">
    <name type="scientific">Orbilia blumenaviensis</name>
    <dbReference type="NCBI Taxonomy" id="1796055"/>
    <lineage>
        <taxon>Eukaryota</taxon>
        <taxon>Fungi</taxon>
        <taxon>Dikarya</taxon>
        <taxon>Ascomycota</taxon>
        <taxon>Pezizomycotina</taxon>
        <taxon>Orbiliomycetes</taxon>
        <taxon>Orbiliales</taxon>
        <taxon>Orbiliaceae</taxon>
        <taxon>Orbilia</taxon>
    </lineage>
</organism>
<keyword evidence="2" id="KW-1185">Reference proteome</keyword>
<reference evidence="1 2" key="1">
    <citation type="submission" date="2019-10" db="EMBL/GenBank/DDBJ databases">
        <authorList>
            <person name="Palmer J.M."/>
        </authorList>
    </citation>
    <scope>NUCLEOTIDE SEQUENCE [LARGE SCALE GENOMIC DNA]</scope>
    <source>
        <strain evidence="1 2">TWF730</strain>
    </source>
</reference>
<evidence type="ECO:0000313" key="1">
    <source>
        <dbReference type="EMBL" id="KAK6354036.1"/>
    </source>
</evidence>
<comment type="caution">
    <text evidence="1">The sequence shown here is derived from an EMBL/GenBank/DDBJ whole genome shotgun (WGS) entry which is preliminary data.</text>
</comment>